<keyword evidence="2" id="KW-1185">Reference proteome</keyword>
<dbReference type="STRING" id="933059.SAMN04488103_102433"/>
<organism evidence="1 2">
    <name type="scientific">Gemmobacter aquatilis</name>
    <dbReference type="NCBI Taxonomy" id="933059"/>
    <lineage>
        <taxon>Bacteria</taxon>
        <taxon>Pseudomonadati</taxon>
        <taxon>Pseudomonadota</taxon>
        <taxon>Alphaproteobacteria</taxon>
        <taxon>Rhodobacterales</taxon>
        <taxon>Paracoccaceae</taxon>
        <taxon>Gemmobacter</taxon>
    </lineage>
</organism>
<proteinExistence type="predicted"/>
<name>A0A1H8C929_9RHOB</name>
<dbReference type="EMBL" id="FOCE01000002">
    <property type="protein sequence ID" value="SEM91565.1"/>
    <property type="molecule type" value="Genomic_DNA"/>
</dbReference>
<protein>
    <submittedName>
        <fullName evidence="1">Uncharacterized protein</fullName>
    </submittedName>
</protein>
<sequence length="97" mass="10474">MKLEELQDAVLASDGATRILEATAALPFDDDATAAIRSRVAVAWEDPEALGDALNRAAGLSPDQISALIALDRERWDALLEENEAREVAENIRKMAA</sequence>
<dbReference type="RefSeq" id="WP_091298422.1">
    <property type="nucleotide sequence ID" value="NZ_FOCE01000002.1"/>
</dbReference>
<evidence type="ECO:0000313" key="2">
    <source>
        <dbReference type="Proteomes" id="UP000198761"/>
    </source>
</evidence>
<evidence type="ECO:0000313" key="1">
    <source>
        <dbReference type="EMBL" id="SEM91565.1"/>
    </source>
</evidence>
<reference evidence="1 2" key="1">
    <citation type="submission" date="2016-10" db="EMBL/GenBank/DDBJ databases">
        <authorList>
            <person name="de Groot N.N."/>
        </authorList>
    </citation>
    <scope>NUCLEOTIDE SEQUENCE [LARGE SCALE GENOMIC DNA]</scope>
    <source>
        <strain evidence="1 2">DSM 3857</strain>
    </source>
</reference>
<dbReference type="Proteomes" id="UP000198761">
    <property type="component" value="Unassembled WGS sequence"/>
</dbReference>
<dbReference type="AlphaFoldDB" id="A0A1H8C929"/>
<gene>
    <name evidence="1" type="ORF">SAMN04488103_102433</name>
</gene>
<accession>A0A1H8C929</accession>